<accession>A0A4W2GY88</accession>
<evidence type="ECO:0000313" key="1">
    <source>
        <dbReference type="Ensembl" id="ENSBIXP00005022485.1"/>
    </source>
</evidence>
<reference evidence="1" key="2">
    <citation type="submission" date="2025-08" db="UniProtKB">
        <authorList>
            <consortium name="Ensembl"/>
        </authorList>
    </citation>
    <scope>IDENTIFICATION</scope>
</reference>
<name>A0A4W2GY88_BOBOX</name>
<dbReference type="Ensembl" id="ENSBIXT00005051402.1">
    <property type="protein sequence ID" value="ENSBIXP00005022485.1"/>
    <property type="gene ID" value="ENSBIXG00005004309.1"/>
</dbReference>
<proteinExistence type="predicted"/>
<sequence length="99" mass="11053">MLEIFYNDGSRRNCVFHLENQLVFGFLFPPEFPGDLGETVLYNLTSGIEGVTTVVKISICSLLLKILFSENFVDSSGKEAMRKEVVICPGQTDIESESK</sequence>
<protein>
    <submittedName>
        <fullName evidence="1">Uncharacterized protein</fullName>
    </submittedName>
</protein>
<evidence type="ECO:0000313" key="2">
    <source>
        <dbReference type="Proteomes" id="UP000429181"/>
    </source>
</evidence>
<organism evidence="1 2">
    <name type="scientific">Bos indicus x Bos taurus</name>
    <name type="common">Hybrid cattle</name>
    <dbReference type="NCBI Taxonomy" id="30522"/>
    <lineage>
        <taxon>Eukaryota</taxon>
        <taxon>Metazoa</taxon>
        <taxon>Chordata</taxon>
        <taxon>Craniata</taxon>
        <taxon>Vertebrata</taxon>
        <taxon>Euteleostomi</taxon>
        <taxon>Mammalia</taxon>
        <taxon>Eutheria</taxon>
        <taxon>Laurasiatheria</taxon>
        <taxon>Artiodactyla</taxon>
        <taxon>Ruminantia</taxon>
        <taxon>Pecora</taxon>
        <taxon>Bovidae</taxon>
        <taxon>Bovinae</taxon>
        <taxon>Bos</taxon>
    </lineage>
</organism>
<dbReference type="Proteomes" id="UP000429181">
    <property type="component" value="Chromosome 21"/>
</dbReference>
<reference evidence="1 2" key="1">
    <citation type="submission" date="2018-11" db="EMBL/GenBank/DDBJ databases">
        <title>Haplotype-resolved cattle genomes.</title>
        <authorList>
            <person name="Low W.Y."/>
            <person name="Tearle R."/>
            <person name="Bickhart D.M."/>
            <person name="Rosen B.D."/>
            <person name="Koren S."/>
            <person name="Rhie A."/>
            <person name="Hiendleder S."/>
            <person name="Phillippy A.M."/>
            <person name="Smith T.P.L."/>
            <person name="Williams J.L."/>
        </authorList>
    </citation>
    <scope>NUCLEOTIDE SEQUENCE [LARGE SCALE GENOMIC DNA]</scope>
</reference>
<dbReference type="AlphaFoldDB" id="A0A4W2GY88"/>